<comment type="subcellular location">
    <subcellularLocation>
        <location evidence="1">Membrane</location>
        <topology evidence="1">Multi-pass membrane protein</topology>
    </subcellularLocation>
</comment>
<dbReference type="GO" id="GO:0016020">
    <property type="term" value="C:membrane"/>
    <property type="evidence" value="ECO:0007669"/>
    <property type="project" value="UniProtKB-SubCell"/>
</dbReference>
<keyword evidence="5" id="KW-0175">Coiled coil</keyword>
<proteinExistence type="predicted"/>
<organism evidence="7 8">
    <name type="scientific">Bordetella trematum</name>
    <dbReference type="NCBI Taxonomy" id="123899"/>
    <lineage>
        <taxon>Bacteria</taxon>
        <taxon>Pseudomonadati</taxon>
        <taxon>Pseudomonadota</taxon>
        <taxon>Betaproteobacteria</taxon>
        <taxon>Burkholderiales</taxon>
        <taxon>Alcaligenaceae</taxon>
        <taxon>Bordetella</taxon>
    </lineage>
</organism>
<dbReference type="GO" id="GO:0015087">
    <property type="term" value="F:cobalt ion transmembrane transporter activity"/>
    <property type="evidence" value="ECO:0007669"/>
    <property type="project" value="TreeGrafter"/>
</dbReference>
<dbReference type="KEGG" id="btrm:SAMEA390648702379"/>
<evidence type="ECO:0000313" key="8">
    <source>
        <dbReference type="Proteomes" id="UP000076825"/>
    </source>
</evidence>
<dbReference type="Proteomes" id="UP000076825">
    <property type="component" value="Chromosome 1"/>
</dbReference>
<keyword evidence="8" id="KW-1185">Reference proteome</keyword>
<evidence type="ECO:0000313" key="7">
    <source>
        <dbReference type="EMBL" id="SAI70704.1"/>
    </source>
</evidence>
<dbReference type="PATRIC" id="fig|123899.6.peg.2366"/>
<accession>A0A157NE44</accession>
<dbReference type="InterPro" id="IPR002523">
    <property type="entry name" value="MgTranspt_CorA/ZnTranspt_ZntB"/>
</dbReference>
<dbReference type="InterPro" id="IPR050829">
    <property type="entry name" value="CorA_MIT"/>
</dbReference>
<evidence type="ECO:0000256" key="5">
    <source>
        <dbReference type="SAM" id="Coils"/>
    </source>
</evidence>
<feature type="coiled-coil region" evidence="5">
    <location>
        <begin position="184"/>
        <end position="211"/>
    </location>
</feature>
<keyword evidence="3 6" id="KW-1133">Transmembrane helix</keyword>
<keyword evidence="4 6" id="KW-0472">Membrane</keyword>
<dbReference type="GeneID" id="56590359"/>
<dbReference type="Pfam" id="PF01544">
    <property type="entry name" value="CorA"/>
    <property type="match status" value="1"/>
</dbReference>
<feature type="transmembrane region" description="Helical" evidence="6">
    <location>
        <begin position="267"/>
        <end position="285"/>
    </location>
</feature>
<dbReference type="InterPro" id="IPR045863">
    <property type="entry name" value="CorA_TM1_TM2"/>
</dbReference>
<dbReference type="SUPFAM" id="SSF144083">
    <property type="entry name" value="Magnesium transport protein CorA, transmembrane region"/>
    <property type="match status" value="1"/>
</dbReference>
<reference evidence="7 8" key="1">
    <citation type="submission" date="2016-04" db="EMBL/GenBank/DDBJ databases">
        <authorList>
            <consortium name="Pathogen Informatics"/>
        </authorList>
    </citation>
    <scope>NUCLEOTIDE SEQUENCE [LARGE SCALE GENOMIC DNA]</scope>
    <source>
        <strain evidence="7 8">H044680328</strain>
    </source>
</reference>
<evidence type="ECO:0000256" key="4">
    <source>
        <dbReference type="ARBA" id="ARBA00023136"/>
    </source>
</evidence>
<name>A0A157NE44_9BORD</name>
<dbReference type="GO" id="GO:0015099">
    <property type="term" value="F:nickel cation transmembrane transporter activity"/>
    <property type="evidence" value="ECO:0007669"/>
    <property type="project" value="TreeGrafter"/>
</dbReference>
<evidence type="ECO:0000256" key="6">
    <source>
        <dbReference type="SAM" id="Phobius"/>
    </source>
</evidence>
<protein>
    <submittedName>
        <fullName evidence="7">Magnesium transport protein CorA</fullName>
    </submittedName>
</protein>
<feature type="transmembrane region" description="Helical" evidence="6">
    <location>
        <begin position="233"/>
        <end position="252"/>
    </location>
</feature>
<evidence type="ECO:0000256" key="3">
    <source>
        <dbReference type="ARBA" id="ARBA00022989"/>
    </source>
</evidence>
<evidence type="ECO:0000256" key="1">
    <source>
        <dbReference type="ARBA" id="ARBA00004141"/>
    </source>
</evidence>
<dbReference type="STRING" id="123899.SAMEA3906487_02379"/>
<dbReference type="PANTHER" id="PTHR47685:SF1">
    <property type="entry name" value="MAGNESIUM TRANSPORT PROTEIN CORA"/>
    <property type="match status" value="1"/>
</dbReference>
<dbReference type="OrthoDB" id="9803416at2"/>
<dbReference type="GO" id="GO:0015095">
    <property type="term" value="F:magnesium ion transmembrane transporter activity"/>
    <property type="evidence" value="ECO:0007669"/>
    <property type="project" value="TreeGrafter"/>
</dbReference>
<gene>
    <name evidence="7" type="primary">corA_4</name>
    <name evidence="7" type="ORF">SAMEA3906487_02379</name>
</gene>
<dbReference type="EMBL" id="LT546645">
    <property type="protein sequence ID" value="SAI70704.1"/>
    <property type="molecule type" value="Genomic_DNA"/>
</dbReference>
<dbReference type="RefSeq" id="WP_063492003.1">
    <property type="nucleotide sequence ID" value="NZ_CP016340.1"/>
</dbReference>
<dbReference type="eggNOG" id="COG0598">
    <property type="taxonomic scope" value="Bacteria"/>
</dbReference>
<dbReference type="PANTHER" id="PTHR47685">
    <property type="entry name" value="MAGNESIUM TRANSPORT PROTEIN CORA"/>
    <property type="match status" value="1"/>
</dbReference>
<evidence type="ECO:0000256" key="2">
    <source>
        <dbReference type="ARBA" id="ARBA00022692"/>
    </source>
</evidence>
<dbReference type="AlphaFoldDB" id="A0A157NE44"/>
<dbReference type="Gene3D" id="1.20.58.340">
    <property type="entry name" value="Magnesium transport protein CorA, transmembrane region"/>
    <property type="match status" value="1"/>
</dbReference>
<keyword evidence="2 6" id="KW-0812">Transmembrane</keyword>
<sequence length="292" mass="32522">MNAIKELPAWQRLHAGDLQALEDLGRLHDVDLVPRAAAGGAATLRIRCTRLKAGKLVVSDLLWREADEGGSLFTVETGHPLLRPGEALERLQAQGMAADCPQSIALVLLHQLLSQTVRVLERINQDLSSPLQAIRAFQLNVGTNNTRGVEDLSSVDRHLNSLNAPLSYVLQSLDDIEQATQRLRRSALARVQELMTEIEGVQRRARFMLERQRFHWRAAGETVAMSDLNVTKVFSVLWAAFIPGTALINWYGQNFRVMPELSWDGSLWVQLVAVLVLTAVPVWMVKQSGALR</sequence>